<sequence length="316" mass="35751">MLKKCKIIAGFAVSPFRLHATSTYKINTIRSAEQLRVDALRPGLVKTREEAISAKIVQTRMRVNQTVSKEIERNQRQLRAPVPWRKVIAERKYPRQKRQANSETLSSDYREHAYACFTINASQVCPMPDIKSLNITKGERDQATNTVINSALIQHRLDGETREGKTYGGATNAHVEMEIRTLSGKYDDTWQQGNTQRESTVSQNARRERTGYFEPAENPISPNLVVKIRFTKPQNVTPGRFSLSVIAQVAHCIPCYRSFSRRLSPVKNRMAITLNSFSLISAKHASRIKHAPHHLCDTLRAPQQAISTNAIITVCN</sequence>
<keyword evidence="2" id="KW-1185">Reference proteome</keyword>
<reference evidence="1 2" key="1">
    <citation type="submission" date="2019-02" db="EMBL/GenBank/DDBJ databases">
        <title>The draft genome of Kosakonia quasisacchari strain WCHKQ120001.</title>
        <authorList>
            <person name="Wang C."/>
            <person name="Feng Y."/>
            <person name="Zong Z."/>
        </authorList>
    </citation>
    <scope>NUCLEOTIDE SEQUENCE [LARGE SCALE GENOMIC DNA]</scope>
    <source>
        <strain evidence="1 2">WCHKQ120001</strain>
    </source>
</reference>
<dbReference type="AlphaFoldDB" id="A0A4R0HYN7"/>
<comment type="caution">
    <text evidence="1">The sequence shown here is derived from an EMBL/GenBank/DDBJ whole genome shotgun (WGS) entry which is preliminary data.</text>
</comment>
<evidence type="ECO:0000313" key="2">
    <source>
        <dbReference type="Proteomes" id="UP000291793"/>
    </source>
</evidence>
<accession>A0A4R0HYN7</accession>
<dbReference type="RefSeq" id="WP_131406127.1">
    <property type="nucleotide sequence ID" value="NZ_SJOP01000001.1"/>
</dbReference>
<dbReference type="OrthoDB" id="9803054at2"/>
<proteinExistence type="predicted"/>
<dbReference type="EMBL" id="SJOP01000001">
    <property type="protein sequence ID" value="TCC14782.1"/>
    <property type="molecule type" value="Genomic_DNA"/>
</dbReference>
<name>A0A4R0HYN7_9ENTR</name>
<organism evidence="1 2">
    <name type="scientific">Kosakonia quasisacchari</name>
    <dbReference type="NCBI Taxonomy" id="2529380"/>
    <lineage>
        <taxon>Bacteria</taxon>
        <taxon>Pseudomonadati</taxon>
        <taxon>Pseudomonadota</taxon>
        <taxon>Gammaproteobacteria</taxon>
        <taxon>Enterobacterales</taxon>
        <taxon>Enterobacteriaceae</taxon>
        <taxon>Kosakonia</taxon>
    </lineage>
</organism>
<dbReference type="Proteomes" id="UP000291793">
    <property type="component" value="Unassembled WGS sequence"/>
</dbReference>
<protein>
    <submittedName>
        <fullName evidence="1">Uncharacterized protein</fullName>
    </submittedName>
</protein>
<gene>
    <name evidence="1" type="ORF">E0L21_00555</name>
</gene>
<evidence type="ECO:0000313" key="1">
    <source>
        <dbReference type="EMBL" id="TCC14782.1"/>
    </source>
</evidence>